<reference evidence="6 7" key="1">
    <citation type="submission" date="2018-05" db="EMBL/GenBank/DDBJ databases">
        <title>Genomic Encyclopedia of Type Strains, Phase IV (KMG-IV): sequencing the most valuable type-strain genomes for metagenomic binning, comparative biology and taxonomic classification.</title>
        <authorList>
            <person name="Goeker M."/>
        </authorList>
    </citation>
    <scope>NUCLEOTIDE SEQUENCE [LARGE SCALE GENOMIC DNA]</scope>
    <source>
        <strain evidence="6 7">DSM 44704</strain>
    </source>
</reference>
<evidence type="ECO:0000256" key="3">
    <source>
        <dbReference type="ARBA" id="ARBA00022989"/>
    </source>
</evidence>
<comment type="caution">
    <text evidence="6">The sequence shown here is derived from an EMBL/GenBank/DDBJ whole genome shotgun (WGS) entry which is preliminary data.</text>
</comment>
<dbReference type="Proteomes" id="UP000247569">
    <property type="component" value="Unassembled WGS sequence"/>
</dbReference>
<proteinExistence type="predicted"/>
<feature type="transmembrane region" description="Helical" evidence="5">
    <location>
        <begin position="51"/>
        <end position="71"/>
    </location>
</feature>
<protein>
    <submittedName>
        <fullName evidence="6">DoxX-like protein</fullName>
    </submittedName>
</protein>
<accession>A0A318K5V9</accession>
<evidence type="ECO:0000313" key="6">
    <source>
        <dbReference type="EMBL" id="PXX64043.1"/>
    </source>
</evidence>
<dbReference type="GO" id="GO:0016020">
    <property type="term" value="C:membrane"/>
    <property type="evidence" value="ECO:0007669"/>
    <property type="project" value="UniProtKB-SubCell"/>
</dbReference>
<dbReference type="EMBL" id="QJKF01000005">
    <property type="protein sequence ID" value="PXX64043.1"/>
    <property type="molecule type" value="Genomic_DNA"/>
</dbReference>
<keyword evidence="3 5" id="KW-1133">Transmembrane helix</keyword>
<evidence type="ECO:0000256" key="5">
    <source>
        <dbReference type="SAM" id="Phobius"/>
    </source>
</evidence>
<name>A0A318K5V9_9NOCA</name>
<comment type="subcellular location">
    <subcellularLocation>
        <location evidence="1">Membrane</location>
        <topology evidence="1">Multi-pass membrane protein</topology>
    </subcellularLocation>
</comment>
<evidence type="ECO:0000256" key="4">
    <source>
        <dbReference type="ARBA" id="ARBA00023136"/>
    </source>
</evidence>
<evidence type="ECO:0000256" key="1">
    <source>
        <dbReference type="ARBA" id="ARBA00004141"/>
    </source>
</evidence>
<feature type="transmembrane region" description="Helical" evidence="5">
    <location>
        <begin position="12"/>
        <end position="31"/>
    </location>
</feature>
<dbReference type="Pfam" id="PF13564">
    <property type="entry name" value="DoxX_2"/>
    <property type="match status" value="1"/>
</dbReference>
<keyword evidence="7" id="KW-1185">Reference proteome</keyword>
<dbReference type="PIRSF" id="PIRSF030066">
    <property type="entry name" value="UCP030066"/>
    <property type="match status" value="1"/>
</dbReference>
<dbReference type="OrthoDB" id="7960583at2"/>
<organism evidence="6 7">
    <name type="scientific">Nocardia tenerifensis</name>
    <dbReference type="NCBI Taxonomy" id="228006"/>
    <lineage>
        <taxon>Bacteria</taxon>
        <taxon>Bacillati</taxon>
        <taxon>Actinomycetota</taxon>
        <taxon>Actinomycetes</taxon>
        <taxon>Mycobacteriales</taxon>
        <taxon>Nocardiaceae</taxon>
        <taxon>Nocardia</taxon>
    </lineage>
</organism>
<gene>
    <name evidence="6" type="ORF">DFR70_105225</name>
</gene>
<sequence length="139" mass="14903">MKTSSKDVALRVAYLGATGVLLTESVVGSYWDIARIPYVRDVFDRLEYPMYFATILGVAKAAAVAAIVLPAPPKAEEWAYAGLTFVYGGAAASHVAVGDEPKAWVGPLVFAGLTLTSWGLRPPRGRRNPLALLRRSARA</sequence>
<dbReference type="RefSeq" id="WP_040737403.1">
    <property type="nucleotide sequence ID" value="NZ_QJKF01000005.1"/>
</dbReference>
<dbReference type="AlphaFoldDB" id="A0A318K5V9"/>
<feature type="transmembrane region" description="Helical" evidence="5">
    <location>
        <begin position="78"/>
        <end position="97"/>
    </location>
</feature>
<evidence type="ECO:0000256" key="2">
    <source>
        <dbReference type="ARBA" id="ARBA00022692"/>
    </source>
</evidence>
<dbReference type="InterPro" id="IPR032808">
    <property type="entry name" value="DoxX"/>
</dbReference>
<evidence type="ECO:0000313" key="7">
    <source>
        <dbReference type="Proteomes" id="UP000247569"/>
    </source>
</evidence>
<feature type="transmembrane region" description="Helical" evidence="5">
    <location>
        <begin position="103"/>
        <end position="120"/>
    </location>
</feature>
<keyword evidence="4 5" id="KW-0472">Membrane</keyword>
<dbReference type="InterPro" id="IPR016944">
    <property type="entry name" value="UCP030066"/>
</dbReference>
<keyword evidence="2 5" id="KW-0812">Transmembrane</keyword>